<proteinExistence type="predicted"/>
<feature type="chain" id="PRO_5002522048" evidence="1">
    <location>
        <begin position="23"/>
        <end position="335"/>
    </location>
</feature>
<dbReference type="AlphaFoldDB" id="A0A0F7SNT2"/>
<dbReference type="EMBL" id="LN483157">
    <property type="protein sequence ID" value="CED83732.1"/>
    <property type="molecule type" value="Genomic_DNA"/>
</dbReference>
<feature type="signal peptide" evidence="1">
    <location>
        <begin position="1"/>
        <end position="22"/>
    </location>
</feature>
<accession>A0A0F7SNT2</accession>
<sequence length="335" mass="33483">MISTPVIVLGLAALVSASQASAAVIGLKAGAAVGGAGLGAKVGAGVHVRAPSSYSGAAGGGSAYGGGSVNVDDDHRVHVSGGGYGGSHGGGMTYVRRSRASARGLDGLDGLEDVLKNVLDSDDISANIKAQLSVDGLFKTPDNTLAYQCPDKQWAPPAQYNFGYFDVDTGAWVDDQAQVQTYLQGLGYAHLDISGSLDLFAHANVNAAILPTGDNTQNKGKCGYLVPAAPAAPATKAAVATPSSACDVASTAVPTGTTAAGVLDVSATIFVALQANADVNLGLSADVDADVDADINANVDANLNAQADVSVDVKTLLNSSGFFQLAEPKSKDCGC</sequence>
<organism evidence="2">
    <name type="scientific">Phaffia rhodozyma</name>
    <name type="common">Yeast</name>
    <name type="synonym">Xanthophyllomyces dendrorhous</name>
    <dbReference type="NCBI Taxonomy" id="264483"/>
    <lineage>
        <taxon>Eukaryota</taxon>
        <taxon>Fungi</taxon>
        <taxon>Dikarya</taxon>
        <taxon>Basidiomycota</taxon>
        <taxon>Agaricomycotina</taxon>
        <taxon>Tremellomycetes</taxon>
        <taxon>Cystofilobasidiales</taxon>
        <taxon>Mrakiaceae</taxon>
        <taxon>Phaffia</taxon>
    </lineage>
</organism>
<evidence type="ECO:0000256" key="1">
    <source>
        <dbReference type="SAM" id="SignalP"/>
    </source>
</evidence>
<reference evidence="2" key="1">
    <citation type="submission" date="2014-08" db="EMBL/GenBank/DDBJ databases">
        <authorList>
            <person name="Sharma Rahul"/>
            <person name="Thines Marco"/>
        </authorList>
    </citation>
    <scope>NUCLEOTIDE SEQUENCE</scope>
</reference>
<keyword evidence="1" id="KW-0732">Signal</keyword>
<evidence type="ECO:0000313" key="2">
    <source>
        <dbReference type="EMBL" id="CED83732.1"/>
    </source>
</evidence>
<name>A0A0F7SNT2_PHARH</name>
<protein>
    <submittedName>
        <fullName evidence="2">Uncharacterized protein</fullName>
    </submittedName>
</protein>